<dbReference type="AlphaFoldDB" id="A0ABD4E6A9"/>
<dbReference type="EMBL" id="LPAD01000034">
    <property type="protein sequence ID" value="KVN88962.1"/>
    <property type="molecule type" value="Genomic_DNA"/>
</dbReference>
<gene>
    <name evidence="2" type="ORF">WJ68_05525</name>
</gene>
<organism evidence="2 3">
    <name type="scientific">Burkholderia ubonensis</name>
    <dbReference type="NCBI Taxonomy" id="101571"/>
    <lineage>
        <taxon>Bacteria</taxon>
        <taxon>Pseudomonadati</taxon>
        <taxon>Pseudomonadota</taxon>
        <taxon>Betaproteobacteria</taxon>
        <taxon>Burkholderiales</taxon>
        <taxon>Burkholderiaceae</taxon>
        <taxon>Burkholderia</taxon>
        <taxon>Burkholderia cepacia complex</taxon>
    </lineage>
</organism>
<keyword evidence="1" id="KW-1133">Transmembrane helix</keyword>
<name>A0ABD4E6A9_9BURK</name>
<keyword evidence="1" id="KW-0472">Membrane</keyword>
<evidence type="ECO:0008006" key="4">
    <source>
        <dbReference type="Google" id="ProtNLM"/>
    </source>
</evidence>
<keyword evidence="1" id="KW-0812">Transmembrane</keyword>
<comment type="caution">
    <text evidence="2">The sequence shown here is derived from an EMBL/GenBank/DDBJ whole genome shotgun (WGS) entry which is preliminary data.</text>
</comment>
<feature type="transmembrane region" description="Helical" evidence="1">
    <location>
        <begin position="38"/>
        <end position="58"/>
    </location>
</feature>
<proteinExistence type="predicted"/>
<evidence type="ECO:0000256" key="1">
    <source>
        <dbReference type="SAM" id="Phobius"/>
    </source>
</evidence>
<protein>
    <recommendedName>
        <fullName evidence="4">Holin</fullName>
    </recommendedName>
</protein>
<evidence type="ECO:0000313" key="3">
    <source>
        <dbReference type="Proteomes" id="UP000057910"/>
    </source>
</evidence>
<evidence type="ECO:0000313" key="2">
    <source>
        <dbReference type="EMBL" id="KVN88962.1"/>
    </source>
</evidence>
<dbReference type="Proteomes" id="UP000057910">
    <property type="component" value="Unassembled WGS sequence"/>
</dbReference>
<reference evidence="2 3" key="1">
    <citation type="submission" date="2015-11" db="EMBL/GenBank/DDBJ databases">
        <title>Expanding the genomic diversity of Burkholderia species for the development of highly accurate diagnostics.</title>
        <authorList>
            <person name="Sahl J."/>
            <person name="Keim P."/>
            <person name="Wagner D."/>
        </authorList>
    </citation>
    <scope>NUCLEOTIDE SEQUENCE [LARGE SCALE GENOMIC DNA]</scope>
    <source>
        <strain evidence="2 3">MSMB1585WGS</strain>
    </source>
</reference>
<accession>A0ABD4E6A9</accession>
<sequence length="89" mass="9701">MMSRYANGVILMPLSLGMSYFVPQVGMALCGDAWGDWLTYGFEGLGLIGFGLGLYRAWDATSIEAGKGSLAARWAKWSTRNMPDAQTDE</sequence>